<evidence type="ECO:0000256" key="4">
    <source>
        <dbReference type="ARBA" id="ARBA00022801"/>
    </source>
</evidence>
<sequence length="162" mass="18301">MLEKISIKIGETCPDASDVKIGPKLKAPTEAYSSERDQYHASTILEKVQPKTTISQEEKILVVTSRDLYSKNLNFVFGQAQCPGKVSIISTHRLRPKFYGQEKNQEIFLERAAKEAIHELGHTIGLGHCTNQECVMSFSNSIIDVDRKKLTFCEDCRKRANI</sequence>
<dbReference type="PATRIC" id="fig|1698262.3.peg.297"/>
<evidence type="ECO:0000256" key="1">
    <source>
        <dbReference type="ARBA" id="ARBA00001947"/>
    </source>
</evidence>
<name>A0A133UCP5_9EURY</name>
<keyword evidence="4" id="KW-0378">Hydrolase</keyword>
<dbReference type="PANTHER" id="PTHR15910:SF1">
    <property type="entry name" value="ARCHAEMETZINCIN-2"/>
    <property type="match status" value="1"/>
</dbReference>
<dbReference type="InterPro" id="IPR012091">
    <property type="entry name" value="Pept_M54_archaemetzncn_arc/bac"/>
</dbReference>
<dbReference type="PANTHER" id="PTHR15910">
    <property type="entry name" value="ARCHAEMETZINCIN"/>
    <property type="match status" value="1"/>
</dbReference>
<dbReference type="Gene3D" id="3.40.390.10">
    <property type="entry name" value="Collagenase (Catalytic Domain)"/>
    <property type="match status" value="1"/>
</dbReference>
<comment type="caution">
    <text evidence="7">The sequence shown here is derived from an EMBL/GenBank/DDBJ whole genome shotgun (WGS) entry which is preliminary data.</text>
</comment>
<evidence type="ECO:0000256" key="5">
    <source>
        <dbReference type="ARBA" id="ARBA00022833"/>
    </source>
</evidence>
<reference evidence="7 8" key="1">
    <citation type="journal article" date="2016" name="Sci. Rep.">
        <title>Metabolic traits of an uncultured archaeal lineage -MSBL1- from brine pools of the Red Sea.</title>
        <authorList>
            <person name="Mwirichia R."/>
            <person name="Alam I."/>
            <person name="Rashid M."/>
            <person name="Vinu M."/>
            <person name="Ba-Alawi W."/>
            <person name="Anthony Kamau A."/>
            <person name="Kamanda Ngugi D."/>
            <person name="Goker M."/>
            <person name="Klenk H.P."/>
            <person name="Bajic V."/>
            <person name="Stingl U."/>
        </authorList>
    </citation>
    <scope>NUCLEOTIDE SEQUENCE [LARGE SCALE GENOMIC DNA]</scope>
    <source>
        <strain evidence="7">SCGC-AAA259D18</strain>
    </source>
</reference>
<protein>
    <recommendedName>
        <fullName evidence="9">Archaemetzincin</fullName>
    </recommendedName>
</protein>
<dbReference type="GO" id="GO:0006508">
    <property type="term" value="P:proteolysis"/>
    <property type="evidence" value="ECO:0007669"/>
    <property type="project" value="UniProtKB-KW"/>
</dbReference>
<evidence type="ECO:0000256" key="6">
    <source>
        <dbReference type="ARBA" id="ARBA00023049"/>
    </source>
</evidence>
<dbReference type="PIRSF" id="PIRSF005785">
    <property type="entry name" value="Zn-prot_arch"/>
    <property type="match status" value="1"/>
</dbReference>
<dbReference type="NCBIfam" id="NF033823">
    <property type="entry name" value="archmetzin"/>
    <property type="match status" value="1"/>
</dbReference>
<keyword evidence="8" id="KW-1185">Reference proteome</keyword>
<accession>A0A133UCP5</accession>
<dbReference type="InterPro" id="IPR012962">
    <property type="entry name" value="Pept_M54_archaemetzincn"/>
</dbReference>
<evidence type="ECO:0008006" key="9">
    <source>
        <dbReference type="Google" id="ProtNLM"/>
    </source>
</evidence>
<keyword evidence="6" id="KW-0482">Metalloprotease</keyword>
<keyword evidence="3" id="KW-0479">Metal-binding</keyword>
<keyword evidence="5" id="KW-0862">Zinc</keyword>
<organism evidence="7 8">
    <name type="scientific">candidate division MSBL1 archaeon SCGC-AAA259D18</name>
    <dbReference type="NCBI Taxonomy" id="1698262"/>
    <lineage>
        <taxon>Archaea</taxon>
        <taxon>Methanobacteriati</taxon>
        <taxon>Methanobacteriota</taxon>
        <taxon>candidate division MSBL1</taxon>
    </lineage>
</organism>
<dbReference type="CDD" id="cd11375">
    <property type="entry name" value="Peptidase_M54"/>
    <property type="match status" value="1"/>
</dbReference>
<dbReference type="GO" id="GO:0008270">
    <property type="term" value="F:zinc ion binding"/>
    <property type="evidence" value="ECO:0007669"/>
    <property type="project" value="InterPro"/>
</dbReference>
<evidence type="ECO:0000256" key="3">
    <source>
        <dbReference type="ARBA" id="ARBA00022723"/>
    </source>
</evidence>
<evidence type="ECO:0000313" key="8">
    <source>
        <dbReference type="Proteomes" id="UP000070195"/>
    </source>
</evidence>
<dbReference type="GO" id="GO:0008237">
    <property type="term" value="F:metallopeptidase activity"/>
    <property type="evidence" value="ECO:0007669"/>
    <property type="project" value="UniProtKB-KW"/>
</dbReference>
<comment type="cofactor">
    <cofactor evidence="1">
        <name>Zn(2+)</name>
        <dbReference type="ChEBI" id="CHEBI:29105"/>
    </cofactor>
</comment>
<evidence type="ECO:0000256" key="2">
    <source>
        <dbReference type="ARBA" id="ARBA00022670"/>
    </source>
</evidence>
<proteinExistence type="predicted"/>
<dbReference type="Pfam" id="PF07998">
    <property type="entry name" value="Peptidase_M54"/>
    <property type="match status" value="1"/>
</dbReference>
<dbReference type="AlphaFoldDB" id="A0A133UCP5"/>
<dbReference type="InterPro" id="IPR024079">
    <property type="entry name" value="MetalloPept_cat_dom_sf"/>
</dbReference>
<keyword evidence="2" id="KW-0645">Protease</keyword>
<dbReference type="EMBL" id="LHXM01000004">
    <property type="protein sequence ID" value="KXA91952.1"/>
    <property type="molecule type" value="Genomic_DNA"/>
</dbReference>
<gene>
    <name evidence="7" type="ORF">AKJ63_00270</name>
</gene>
<evidence type="ECO:0000313" key="7">
    <source>
        <dbReference type="EMBL" id="KXA91952.1"/>
    </source>
</evidence>
<dbReference type="SUPFAM" id="SSF55486">
    <property type="entry name" value="Metalloproteases ('zincins'), catalytic domain"/>
    <property type="match status" value="1"/>
</dbReference>
<dbReference type="Proteomes" id="UP000070195">
    <property type="component" value="Unassembled WGS sequence"/>
</dbReference>